<reference evidence="1" key="1">
    <citation type="submission" date="2019-02" db="EMBL/GenBank/DDBJ databases">
        <authorList>
            <person name="Gruber-Vodicka R. H."/>
            <person name="Seah K. B. B."/>
        </authorList>
    </citation>
    <scope>NUCLEOTIDE SEQUENCE</scope>
    <source>
        <strain evidence="1">BECK_BZ125</strain>
    </source>
</reference>
<dbReference type="EMBL" id="CAADFT010000026">
    <property type="protein sequence ID" value="VFK43504.1"/>
    <property type="molecule type" value="Genomic_DNA"/>
</dbReference>
<accession>A0A450YPN6</accession>
<name>A0A450YPN6_9GAMM</name>
<proteinExistence type="predicted"/>
<organism evidence="1">
    <name type="scientific">Candidatus Kentrum sp. TC</name>
    <dbReference type="NCBI Taxonomy" id="2126339"/>
    <lineage>
        <taxon>Bacteria</taxon>
        <taxon>Pseudomonadati</taxon>
        <taxon>Pseudomonadota</taxon>
        <taxon>Gammaproteobacteria</taxon>
        <taxon>Candidatus Kentrum</taxon>
    </lineage>
</organism>
<dbReference type="AlphaFoldDB" id="A0A450YPN6"/>
<gene>
    <name evidence="1" type="ORF">BECKTC1821E_GA0114239_102623</name>
</gene>
<protein>
    <submittedName>
        <fullName evidence="1">Uncharacterized protein</fullName>
    </submittedName>
</protein>
<evidence type="ECO:0000313" key="1">
    <source>
        <dbReference type="EMBL" id="VFK43504.1"/>
    </source>
</evidence>
<sequence>MRGWWVTGMLSATYTRLLWGEGWFVGLVRKSIGISSQSGSQEPFAILKLSAELMSAHNFSEELYFILLVVFEGNPLLLFVGC</sequence>